<reference evidence="3" key="2">
    <citation type="submission" date="2021-10" db="EMBL/GenBank/DDBJ databases">
        <title>Phylogenomics reveals ancestral predisposition of the termite-cultivated fungus Termitomyces towards a domesticated lifestyle.</title>
        <authorList>
            <person name="Auxier B."/>
            <person name="Grum-Grzhimaylo A."/>
            <person name="Cardenas M.E."/>
            <person name="Lodge J.D."/>
            <person name="Laessoe T."/>
            <person name="Pedersen O."/>
            <person name="Smith M.E."/>
            <person name="Kuyper T.W."/>
            <person name="Franco-Molano E.A."/>
            <person name="Baroni T.J."/>
            <person name="Aanen D.K."/>
        </authorList>
    </citation>
    <scope>NUCLEOTIDE SEQUENCE</scope>
    <source>
        <strain evidence="3">D49</strain>
    </source>
</reference>
<keyword evidence="4" id="KW-1185">Reference proteome</keyword>
<feature type="signal peptide" evidence="2">
    <location>
        <begin position="1"/>
        <end position="21"/>
    </location>
</feature>
<feature type="region of interest" description="Disordered" evidence="1">
    <location>
        <begin position="41"/>
        <end position="60"/>
    </location>
</feature>
<proteinExistence type="predicted"/>
<dbReference type="AlphaFoldDB" id="A0A9P7K3I7"/>
<protein>
    <submittedName>
        <fullName evidence="3">Uncharacterized protein</fullName>
    </submittedName>
</protein>
<dbReference type="EMBL" id="JABCKI010006095">
    <property type="protein sequence ID" value="KAG5635428.1"/>
    <property type="molecule type" value="Genomic_DNA"/>
</dbReference>
<accession>A0A9P7K3I7</accession>
<evidence type="ECO:0000313" key="3">
    <source>
        <dbReference type="EMBL" id="KAG5635428.1"/>
    </source>
</evidence>
<organism evidence="3 4">
    <name type="scientific">Sphagnurus paluster</name>
    <dbReference type="NCBI Taxonomy" id="117069"/>
    <lineage>
        <taxon>Eukaryota</taxon>
        <taxon>Fungi</taxon>
        <taxon>Dikarya</taxon>
        <taxon>Basidiomycota</taxon>
        <taxon>Agaricomycotina</taxon>
        <taxon>Agaricomycetes</taxon>
        <taxon>Agaricomycetidae</taxon>
        <taxon>Agaricales</taxon>
        <taxon>Tricholomatineae</taxon>
        <taxon>Lyophyllaceae</taxon>
        <taxon>Sphagnurus</taxon>
    </lineage>
</organism>
<comment type="caution">
    <text evidence="3">The sequence shown here is derived from an EMBL/GenBank/DDBJ whole genome shotgun (WGS) entry which is preliminary data.</text>
</comment>
<feature type="chain" id="PRO_5040167336" evidence="2">
    <location>
        <begin position="22"/>
        <end position="232"/>
    </location>
</feature>
<evidence type="ECO:0000256" key="1">
    <source>
        <dbReference type="SAM" id="MobiDB-lite"/>
    </source>
</evidence>
<sequence length="232" mass="24732">MLLLRSLALAAAATLAALTSAAPVGPGNAALTSQHIAPAIDSTSNSASMPNAESNMPRALGDDSSTIILRRQNYVDLPINTTSSKHFNKMEESSVPLSKRVKLPTFGKNGLHFGRNSPPDLGGVVIARGQRGESKLLFSKRGDNKLPEIGTLFSKISTPDLGGVESEPPVSRWGEVYNNGTHMGKLNQAPNLGDTVSTREEAPNVLLFFETLDEVEIKLRAISVKMSELPTS</sequence>
<dbReference type="Proteomes" id="UP000717328">
    <property type="component" value="Unassembled WGS sequence"/>
</dbReference>
<evidence type="ECO:0000256" key="2">
    <source>
        <dbReference type="SAM" id="SignalP"/>
    </source>
</evidence>
<name>A0A9P7K3I7_9AGAR</name>
<reference evidence="3" key="1">
    <citation type="submission" date="2021-02" db="EMBL/GenBank/DDBJ databases">
        <authorList>
            <person name="Nieuwenhuis M."/>
            <person name="Van De Peppel L.J.J."/>
        </authorList>
    </citation>
    <scope>NUCLEOTIDE SEQUENCE</scope>
    <source>
        <strain evidence="3">D49</strain>
    </source>
</reference>
<keyword evidence="2" id="KW-0732">Signal</keyword>
<feature type="compositionally biased region" description="Polar residues" evidence="1">
    <location>
        <begin position="41"/>
        <end position="54"/>
    </location>
</feature>
<evidence type="ECO:0000313" key="4">
    <source>
        <dbReference type="Proteomes" id="UP000717328"/>
    </source>
</evidence>
<gene>
    <name evidence="3" type="ORF">H0H81_011306</name>
</gene>